<name>A0A6J1REN7_9HYME</name>
<dbReference type="PANTHER" id="PTHR23403">
    <property type="entry name" value="TREHALASE"/>
    <property type="match status" value="1"/>
</dbReference>
<dbReference type="InterPro" id="IPR012341">
    <property type="entry name" value="6hp_glycosidase-like_sf"/>
</dbReference>
<dbReference type="InterPro" id="IPR018232">
    <property type="entry name" value="Glyco_hydro_37_CS"/>
</dbReference>
<evidence type="ECO:0000256" key="3">
    <source>
        <dbReference type="ARBA" id="ARBA00012757"/>
    </source>
</evidence>
<comment type="similarity">
    <text evidence="2 7">Belongs to the glycosyl hydrolase 37 family.</text>
</comment>
<organism evidence="8 9">
    <name type="scientific">Temnothorax curvispinosus</name>
    <dbReference type="NCBI Taxonomy" id="300111"/>
    <lineage>
        <taxon>Eukaryota</taxon>
        <taxon>Metazoa</taxon>
        <taxon>Ecdysozoa</taxon>
        <taxon>Arthropoda</taxon>
        <taxon>Hexapoda</taxon>
        <taxon>Insecta</taxon>
        <taxon>Pterygota</taxon>
        <taxon>Neoptera</taxon>
        <taxon>Endopterygota</taxon>
        <taxon>Hymenoptera</taxon>
        <taxon>Apocrita</taxon>
        <taxon>Aculeata</taxon>
        <taxon>Formicoidea</taxon>
        <taxon>Formicidae</taxon>
        <taxon>Myrmicinae</taxon>
        <taxon>Temnothorax</taxon>
    </lineage>
</organism>
<protein>
    <recommendedName>
        <fullName evidence="4 7">Trehalase</fullName>
        <ecNumber evidence="3 7">3.2.1.28</ecNumber>
    </recommendedName>
    <alternativeName>
        <fullName evidence="7">Alpha-trehalose glucohydrolase</fullName>
    </alternativeName>
</protein>
<evidence type="ECO:0000256" key="7">
    <source>
        <dbReference type="RuleBase" id="RU361180"/>
    </source>
</evidence>
<dbReference type="OrthoDB" id="3542292at2759"/>
<proteinExistence type="inferred from homology"/>
<keyword evidence="6 7" id="KW-0326">Glycosidase</keyword>
<dbReference type="InterPro" id="IPR008928">
    <property type="entry name" value="6-hairpin_glycosidase_sf"/>
</dbReference>
<dbReference type="Proteomes" id="UP000504618">
    <property type="component" value="Unplaced"/>
</dbReference>
<dbReference type="SUPFAM" id="SSF48208">
    <property type="entry name" value="Six-hairpin glycosidases"/>
    <property type="match status" value="1"/>
</dbReference>
<evidence type="ECO:0000256" key="2">
    <source>
        <dbReference type="ARBA" id="ARBA00005615"/>
    </source>
</evidence>
<dbReference type="PRINTS" id="PR00744">
    <property type="entry name" value="GLHYDRLASE37"/>
</dbReference>
<evidence type="ECO:0000313" key="9">
    <source>
        <dbReference type="RefSeq" id="XP_024893232.1"/>
    </source>
</evidence>
<dbReference type="InterPro" id="IPR001661">
    <property type="entry name" value="Glyco_hydro_37"/>
</dbReference>
<dbReference type="Gene3D" id="1.50.10.10">
    <property type="match status" value="1"/>
</dbReference>
<comment type="catalytic activity">
    <reaction evidence="1 7">
        <text>alpha,alpha-trehalose + H2O = alpha-D-glucose + beta-D-glucose</text>
        <dbReference type="Rhea" id="RHEA:32675"/>
        <dbReference type="ChEBI" id="CHEBI:15377"/>
        <dbReference type="ChEBI" id="CHEBI:15903"/>
        <dbReference type="ChEBI" id="CHEBI:16551"/>
        <dbReference type="ChEBI" id="CHEBI:17925"/>
        <dbReference type="EC" id="3.2.1.28"/>
    </reaction>
</comment>
<dbReference type="AlphaFoldDB" id="A0A6J1REN7"/>
<dbReference type="GO" id="GO:0005993">
    <property type="term" value="P:trehalose catabolic process"/>
    <property type="evidence" value="ECO:0007669"/>
    <property type="project" value="TreeGrafter"/>
</dbReference>
<evidence type="ECO:0000256" key="6">
    <source>
        <dbReference type="ARBA" id="ARBA00023295"/>
    </source>
</evidence>
<keyword evidence="8" id="KW-1185">Reference proteome</keyword>
<evidence type="ECO:0000256" key="5">
    <source>
        <dbReference type="ARBA" id="ARBA00022801"/>
    </source>
</evidence>
<dbReference type="PROSITE" id="PS00928">
    <property type="entry name" value="TREHALASE_2"/>
    <property type="match status" value="1"/>
</dbReference>
<sequence length="592" mass="67947">MLTGSNRTRLTMSVAVFIISSAIALIDAASIVRVTTTTTPPGPPDLCHSQVYCEGPLLHTVQLAGIFNDSKTFVDLYQLHDPNVTVGNFNALMKATNNSPNRSEVAAFVAQNFAMQDELDNSTLPDWKENPVILKSIQDPQYQEWAKRLNRIWETLARKINNDLVVNPQRHSLIYVNNTFIIPGGRFKEFYYWDSYWVIEGLLLCDMPVTVKGMIENFLSMVDRFGFVPNGGRVYYLSRSQPPLLIPMVAKYYEYTNDRKFLKNNIALLDKEFEYWQNKKTMDVTKNGRTYKMARYVVNSNGPRPESYKEDYQLAQRVPEQARGPIYNDLKAAAESGWDFSYRWCIRTDKTGNLSLVNVSTSDIIPVELNAILQRNARMLAYFHGVLRNMRKVWYYTKIASDYQAAIDNVLWNEDKGTWLDYDTRNKRSMNSFYPSNLAPLYTMSYDRNKRVKYAMQSISYLKRNKIDSYVGGTPTSVNYTGEQWDFPNAWPPLQSFLILGLYQTGVKEAVDLAETLADRWLRSNYLGYDEYGKMFEKYNAIHPGESGGGGEYNVQEGFGWTNGIVFEFLRLFPGAKYADDPIFDGGNGIDR</sequence>
<reference evidence="9" key="1">
    <citation type="submission" date="2025-08" db="UniProtKB">
        <authorList>
            <consortium name="RefSeq"/>
        </authorList>
    </citation>
    <scope>IDENTIFICATION</scope>
    <source>
        <tissue evidence="9">Whole body</tissue>
    </source>
</reference>
<accession>A0A6J1REN7</accession>
<dbReference type="EC" id="3.2.1.28" evidence="3 7"/>
<dbReference type="GeneID" id="112468337"/>
<dbReference type="PANTHER" id="PTHR23403:SF1">
    <property type="entry name" value="TREHALASE"/>
    <property type="match status" value="1"/>
</dbReference>
<dbReference type="Pfam" id="PF01204">
    <property type="entry name" value="Trehalase"/>
    <property type="match status" value="1"/>
</dbReference>
<dbReference type="RefSeq" id="XP_024893232.1">
    <property type="nucleotide sequence ID" value="XM_025037464.1"/>
</dbReference>
<gene>
    <name evidence="9" type="primary">LOC112468337</name>
</gene>
<dbReference type="PROSITE" id="PS00927">
    <property type="entry name" value="TREHALASE_1"/>
    <property type="match status" value="1"/>
</dbReference>
<dbReference type="GO" id="GO:0004555">
    <property type="term" value="F:alpha,alpha-trehalase activity"/>
    <property type="evidence" value="ECO:0007669"/>
    <property type="project" value="UniProtKB-EC"/>
</dbReference>
<evidence type="ECO:0000313" key="8">
    <source>
        <dbReference type="Proteomes" id="UP000504618"/>
    </source>
</evidence>
<evidence type="ECO:0000256" key="1">
    <source>
        <dbReference type="ARBA" id="ARBA00001576"/>
    </source>
</evidence>
<evidence type="ECO:0000256" key="4">
    <source>
        <dbReference type="ARBA" id="ARBA00019905"/>
    </source>
</evidence>
<keyword evidence="5 7" id="KW-0378">Hydrolase</keyword>